<dbReference type="STRING" id="51642.NSMM_240027"/>
<evidence type="ECO:0000256" key="1">
    <source>
        <dbReference type="ARBA" id="ARBA00008324"/>
    </source>
</evidence>
<sequence length="161" mass="17653">MTENSTIWFKDYTLEYLEGLRNANMGVHIGIHFTEIGPDFLIANMPVDHRTTQPFGILHGGASCVLSETLGSVAAWMTIDPEIHRAVGIEINANHVRAVTQGNVIGICKPLHVGKRTQVWQTDISEIATGKRVAISRLTVAIIEQGSLSTQKEAVHLKNSE</sequence>
<reference evidence="4 5" key="1">
    <citation type="submission" date="2016-10" db="EMBL/GenBank/DDBJ databases">
        <authorList>
            <person name="de Groot N.N."/>
        </authorList>
    </citation>
    <scope>NUCLEOTIDE SEQUENCE [LARGE SCALE GENOMIC DNA]</scope>
    <source>
        <strain evidence="4">1</strain>
    </source>
</reference>
<dbReference type="GO" id="GO:0061522">
    <property type="term" value="F:1,4-dihydroxy-2-naphthoyl-CoA thioesterase activity"/>
    <property type="evidence" value="ECO:0007669"/>
    <property type="project" value="TreeGrafter"/>
</dbReference>
<dbReference type="InterPro" id="IPR003736">
    <property type="entry name" value="PAAI_dom"/>
</dbReference>
<dbReference type="InterPro" id="IPR006683">
    <property type="entry name" value="Thioestr_dom"/>
</dbReference>
<dbReference type="Gene3D" id="3.10.129.10">
    <property type="entry name" value="Hotdog Thioesterase"/>
    <property type="match status" value="1"/>
</dbReference>
<evidence type="ECO:0000259" key="3">
    <source>
        <dbReference type="Pfam" id="PF03061"/>
    </source>
</evidence>
<dbReference type="SUPFAM" id="SSF54637">
    <property type="entry name" value="Thioesterase/thiol ester dehydrase-isomerase"/>
    <property type="match status" value="1"/>
</dbReference>
<dbReference type="PANTHER" id="PTHR43240">
    <property type="entry name" value="1,4-DIHYDROXY-2-NAPHTHOYL-COA THIOESTERASE 1"/>
    <property type="match status" value="1"/>
</dbReference>
<dbReference type="RefSeq" id="WP_090284285.1">
    <property type="nucleotide sequence ID" value="NZ_FMWO01000030.1"/>
</dbReference>
<dbReference type="Proteomes" id="UP000198729">
    <property type="component" value="Unassembled WGS sequence"/>
</dbReference>
<protein>
    <submittedName>
        <fullName evidence="4">Putative esterase</fullName>
        <ecNumber evidence="4">3.1.-.-</ecNumber>
    </submittedName>
</protein>
<gene>
    <name evidence="4" type="primary">ydiI</name>
    <name evidence="4" type="ORF">NSMM_240027</name>
</gene>
<dbReference type="GO" id="GO:0005829">
    <property type="term" value="C:cytosol"/>
    <property type="evidence" value="ECO:0007669"/>
    <property type="project" value="TreeGrafter"/>
</dbReference>
<dbReference type="NCBIfam" id="TIGR00369">
    <property type="entry name" value="unchar_dom_1"/>
    <property type="match status" value="1"/>
</dbReference>
<dbReference type="InterPro" id="IPR029069">
    <property type="entry name" value="HotDog_dom_sf"/>
</dbReference>
<dbReference type="AlphaFoldDB" id="A0A1G5SBR2"/>
<accession>A0A1G5SBR2</accession>
<dbReference type="PANTHER" id="PTHR43240:SF5">
    <property type="entry name" value="1,4-DIHYDROXY-2-NAPHTHOYL-COA THIOESTERASE 1"/>
    <property type="match status" value="1"/>
</dbReference>
<dbReference type="EMBL" id="FMWO01000030">
    <property type="protein sequence ID" value="SCZ84643.1"/>
    <property type="molecule type" value="Genomic_DNA"/>
</dbReference>
<dbReference type="OrthoDB" id="9798208at2"/>
<evidence type="ECO:0000313" key="4">
    <source>
        <dbReference type="EMBL" id="SCZ84643.1"/>
    </source>
</evidence>
<comment type="similarity">
    <text evidence="1">Belongs to the thioesterase PaaI family.</text>
</comment>
<organism evidence="4 5">
    <name type="scientific">Nitrosomonas mobilis</name>
    <dbReference type="NCBI Taxonomy" id="51642"/>
    <lineage>
        <taxon>Bacteria</taxon>
        <taxon>Pseudomonadati</taxon>
        <taxon>Pseudomonadota</taxon>
        <taxon>Betaproteobacteria</taxon>
        <taxon>Nitrosomonadales</taxon>
        <taxon>Nitrosomonadaceae</taxon>
        <taxon>Nitrosomonas</taxon>
    </lineage>
</organism>
<dbReference type="CDD" id="cd03443">
    <property type="entry name" value="PaaI_thioesterase"/>
    <property type="match status" value="1"/>
</dbReference>
<evidence type="ECO:0000313" key="5">
    <source>
        <dbReference type="Proteomes" id="UP000198729"/>
    </source>
</evidence>
<dbReference type="EC" id="3.1.-.-" evidence="4"/>
<evidence type="ECO:0000256" key="2">
    <source>
        <dbReference type="ARBA" id="ARBA00022801"/>
    </source>
</evidence>
<dbReference type="Pfam" id="PF03061">
    <property type="entry name" value="4HBT"/>
    <property type="match status" value="1"/>
</dbReference>
<name>A0A1G5SBR2_9PROT</name>
<keyword evidence="5" id="KW-1185">Reference proteome</keyword>
<proteinExistence type="inferred from homology"/>
<feature type="domain" description="Thioesterase" evidence="3">
    <location>
        <begin position="55"/>
        <end position="124"/>
    </location>
</feature>
<keyword evidence="2 4" id="KW-0378">Hydrolase</keyword>